<sequence length="59" mass="6887">MVNSKGCSMGRRDIRRARIRMEHSRGNNMERSMECNRDRRPVDSKAFSIQIISFGLNSK</sequence>
<dbReference type="Proteomes" id="UP001153712">
    <property type="component" value="Chromosome 5"/>
</dbReference>
<dbReference type="AlphaFoldDB" id="A0A9N9TU35"/>
<reference evidence="2" key="1">
    <citation type="submission" date="2022-01" db="EMBL/GenBank/DDBJ databases">
        <authorList>
            <person name="King R."/>
        </authorList>
    </citation>
    <scope>NUCLEOTIDE SEQUENCE</scope>
</reference>
<name>A0A9N9TU35_PHYSR</name>
<proteinExistence type="predicted"/>
<organism evidence="2 3">
    <name type="scientific">Phyllotreta striolata</name>
    <name type="common">Striped flea beetle</name>
    <name type="synonym">Crioceris striolata</name>
    <dbReference type="NCBI Taxonomy" id="444603"/>
    <lineage>
        <taxon>Eukaryota</taxon>
        <taxon>Metazoa</taxon>
        <taxon>Ecdysozoa</taxon>
        <taxon>Arthropoda</taxon>
        <taxon>Hexapoda</taxon>
        <taxon>Insecta</taxon>
        <taxon>Pterygota</taxon>
        <taxon>Neoptera</taxon>
        <taxon>Endopterygota</taxon>
        <taxon>Coleoptera</taxon>
        <taxon>Polyphaga</taxon>
        <taxon>Cucujiformia</taxon>
        <taxon>Chrysomeloidea</taxon>
        <taxon>Chrysomelidae</taxon>
        <taxon>Galerucinae</taxon>
        <taxon>Alticini</taxon>
        <taxon>Phyllotreta</taxon>
    </lineage>
</organism>
<dbReference type="EMBL" id="OU900098">
    <property type="protein sequence ID" value="CAG9861872.1"/>
    <property type="molecule type" value="Genomic_DNA"/>
</dbReference>
<evidence type="ECO:0000313" key="2">
    <source>
        <dbReference type="EMBL" id="CAG9861872.1"/>
    </source>
</evidence>
<gene>
    <name evidence="2" type="ORF">PHYEVI_LOCUS8198</name>
</gene>
<evidence type="ECO:0000313" key="3">
    <source>
        <dbReference type="Proteomes" id="UP001153712"/>
    </source>
</evidence>
<keyword evidence="3" id="KW-1185">Reference proteome</keyword>
<protein>
    <submittedName>
        <fullName evidence="2">Uncharacterized protein</fullName>
    </submittedName>
</protein>
<feature type="compositionally biased region" description="Basic and acidic residues" evidence="1">
    <location>
        <begin position="31"/>
        <end position="41"/>
    </location>
</feature>
<accession>A0A9N9TU35</accession>
<feature type="region of interest" description="Disordered" evidence="1">
    <location>
        <begin position="1"/>
        <end position="41"/>
    </location>
</feature>
<evidence type="ECO:0000256" key="1">
    <source>
        <dbReference type="SAM" id="MobiDB-lite"/>
    </source>
</evidence>